<evidence type="ECO:0000256" key="8">
    <source>
        <dbReference type="ARBA" id="ARBA00022982"/>
    </source>
</evidence>
<feature type="transmembrane region" description="Helical" evidence="12">
    <location>
        <begin position="175"/>
        <end position="196"/>
    </location>
</feature>
<evidence type="ECO:0000313" key="14">
    <source>
        <dbReference type="Proteomes" id="UP000286235"/>
    </source>
</evidence>
<keyword evidence="10" id="KW-0408">Iron</keyword>
<keyword evidence="14" id="KW-1185">Reference proteome</keyword>
<evidence type="ECO:0000256" key="1">
    <source>
        <dbReference type="ARBA" id="ARBA00004651"/>
    </source>
</evidence>
<proteinExistence type="inferred from homology"/>
<dbReference type="AlphaFoldDB" id="A0A420VFV5"/>
<comment type="caution">
    <text evidence="13">The sequence shown here is derived from an EMBL/GenBank/DDBJ whole genome shotgun (WGS) entry which is preliminary data.</text>
</comment>
<keyword evidence="3" id="KW-0813">Transport</keyword>
<dbReference type="EC" id="1.10.3.10" evidence="13"/>
<comment type="similarity">
    <text evidence="2">Belongs to the cytochrome ubiquinol oxidase subunit 2 family.</text>
</comment>
<comment type="subcellular location">
    <subcellularLocation>
        <location evidence="1">Cell membrane</location>
        <topology evidence="1">Multi-pass membrane protein</topology>
    </subcellularLocation>
</comment>
<keyword evidence="5" id="KW-0349">Heme</keyword>
<evidence type="ECO:0000256" key="7">
    <source>
        <dbReference type="ARBA" id="ARBA00022723"/>
    </source>
</evidence>
<protein>
    <submittedName>
        <fullName evidence="13">Cytochrome bd-I ubiquinol oxidase subunit 2 apoprotein</fullName>
        <ecNumber evidence="13">1.10.3.10</ecNumber>
    </submittedName>
</protein>
<dbReference type="GO" id="GO:0070069">
    <property type="term" value="C:cytochrome complex"/>
    <property type="evidence" value="ECO:0007669"/>
    <property type="project" value="TreeGrafter"/>
</dbReference>
<reference evidence="13 14" key="1">
    <citation type="submission" date="2013-12" db="EMBL/GenBank/DDBJ databases">
        <title>Genome and proteome characterization of Caldibacillus debilis GB1 derived from a cellulolytic aero-tolerant co-culture.</title>
        <authorList>
            <person name="Wushke S.T."/>
            <person name="Zhang X."/>
            <person name="Fristensky B."/>
            <person name="Wilkins J.A."/>
            <person name="Levin D.B."/>
            <person name="Sparling R."/>
        </authorList>
    </citation>
    <scope>NUCLEOTIDE SEQUENCE [LARGE SCALE GENOMIC DNA]</scope>
    <source>
        <strain evidence="13 14">GB1</strain>
    </source>
</reference>
<dbReference type="PANTHER" id="PTHR43141:SF5">
    <property type="entry name" value="CYTOCHROME BD-I UBIQUINOL OXIDASE SUBUNIT 2"/>
    <property type="match status" value="1"/>
</dbReference>
<feature type="transmembrane region" description="Helical" evidence="12">
    <location>
        <begin position="271"/>
        <end position="292"/>
    </location>
</feature>
<evidence type="ECO:0000256" key="10">
    <source>
        <dbReference type="ARBA" id="ARBA00023004"/>
    </source>
</evidence>
<dbReference type="GO" id="GO:0009055">
    <property type="term" value="F:electron transfer activity"/>
    <property type="evidence" value="ECO:0007669"/>
    <property type="project" value="TreeGrafter"/>
</dbReference>
<keyword evidence="6 12" id="KW-0812">Transmembrane</keyword>
<feature type="transmembrane region" description="Helical" evidence="12">
    <location>
        <begin position="75"/>
        <end position="94"/>
    </location>
</feature>
<evidence type="ECO:0000256" key="9">
    <source>
        <dbReference type="ARBA" id="ARBA00022989"/>
    </source>
</evidence>
<feature type="transmembrane region" description="Helical" evidence="12">
    <location>
        <begin position="100"/>
        <end position="120"/>
    </location>
</feature>
<evidence type="ECO:0000256" key="6">
    <source>
        <dbReference type="ARBA" id="ARBA00022692"/>
    </source>
</evidence>
<evidence type="ECO:0000256" key="11">
    <source>
        <dbReference type="ARBA" id="ARBA00023136"/>
    </source>
</evidence>
<evidence type="ECO:0000256" key="3">
    <source>
        <dbReference type="ARBA" id="ARBA00022448"/>
    </source>
</evidence>
<keyword evidence="11 12" id="KW-0472">Membrane</keyword>
<evidence type="ECO:0000256" key="2">
    <source>
        <dbReference type="ARBA" id="ARBA00007543"/>
    </source>
</evidence>
<keyword evidence="7" id="KW-0479">Metal-binding</keyword>
<keyword evidence="4" id="KW-1003">Cell membrane</keyword>
<dbReference type="GO" id="GO:0019646">
    <property type="term" value="P:aerobic electron transport chain"/>
    <property type="evidence" value="ECO:0007669"/>
    <property type="project" value="TreeGrafter"/>
</dbReference>
<organism evidence="13 14">
    <name type="scientific">Caldibacillus debilis GB1</name>
    <dbReference type="NCBI Taxonomy" id="1339248"/>
    <lineage>
        <taxon>Bacteria</taxon>
        <taxon>Bacillati</taxon>
        <taxon>Bacillota</taxon>
        <taxon>Bacilli</taxon>
        <taxon>Bacillales</taxon>
        <taxon>Bacillaceae</taxon>
        <taxon>Caldibacillus</taxon>
    </lineage>
</organism>
<gene>
    <name evidence="13" type="ORF">Cdeb_01034</name>
</gene>
<feature type="transmembrane region" description="Helical" evidence="12">
    <location>
        <begin position="320"/>
        <end position="343"/>
    </location>
</feature>
<evidence type="ECO:0000256" key="4">
    <source>
        <dbReference type="ARBA" id="ARBA00022475"/>
    </source>
</evidence>
<dbReference type="PIRSF" id="PIRSF000267">
    <property type="entry name" value="Cyt_oxidse_sub2"/>
    <property type="match status" value="1"/>
</dbReference>
<evidence type="ECO:0000256" key="12">
    <source>
        <dbReference type="SAM" id="Phobius"/>
    </source>
</evidence>
<dbReference type="PANTHER" id="PTHR43141">
    <property type="entry name" value="CYTOCHROME BD2 SUBUNIT II"/>
    <property type="match status" value="1"/>
</dbReference>
<name>A0A420VFV5_9BACI</name>
<accession>A0A420VFV5</accession>
<dbReference type="GO" id="GO:0046872">
    <property type="term" value="F:metal ion binding"/>
    <property type="evidence" value="ECO:0007669"/>
    <property type="project" value="UniProtKB-KW"/>
</dbReference>
<feature type="transmembrane region" description="Helical" evidence="12">
    <location>
        <begin position="247"/>
        <end position="264"/>
    </location>
</feature>
<sequence length="355" mass="40059">MTGMPRYPSIRSIRQVFEMELSELWFILIAVLFIGFFFLEGFDFGVGMATRFLARNQNERTVMANTIGPFWDANEVWLITAAGAIFAAFPHWYATMFSGYYLLMLAVLLCLIGRGVSFEFRRKVEDPRWTELWDWVIFFGSLLPPFLLGILFTSMLKGMPIQKDMNMDAGFSDVINIYSLWGGLTVVLLCFLHGLTFLSLKTEGEIRGRSAALAKKLVWAAMAALAVFAGLSWQMTDIFEVRPVLEPILVVLLLFALGLSRYFISAKREGMAFAMTGLGIVLTVASVFAGLFPRVMVSSLDKAYHLTVYNASSGAYSLKIMTIAALTILPFVLGYTIYSYYVFRKRVTDKEHLTY</sequence>
<evidence type="ECO:0000313" key="13">
    <source>
        <dbReference type="EMBL" id="RKO62298.1"/>
    </source>
</evidence>
<keyword evidence="8" id="KW-0249">Electron transport</keyword>
<evidence type="ECO:0000256" key="5">
    <source>
        <dbReference type="ARBA" id="ARBA00022617"/>
    </source>
</evidence>
<feature type="transmembrane region" description="Helical" evidence="12">
    <location>
        <begin position="132"/>
        <end position="155"/>
    </location>
</feature>
<dbReference type="NCBIfam" id="TIGR00203">
    <property type="entry name" value="cydB"/>
    <property type="match status" value="1"/>
</dbReference>
<dbReference type="GO" id="GO:0005886">
    <property type="term" value="C:plasma membrane"/>
    <property type="evidence" value="ECO:0007669"/>
    <property type="project" value="UniProtKB-SubCell"/>
</dbReference>
<keyword evidence="9 12" id="KW-1133">Transmembrane helix</keyword>
<dbReference type="InterPro" id="IPR003317">
    <property type="entry name" value="Cyt-d_oxidase_su2"/>
</dbReference>
<dbReference type="GO" id="GO:0016682">
    <property type="term" value="F:oxidoreductase activity, acting on diphenols and related substances as donors, oxygen as acceptor"/>
    <property type="evidence" value="ECO:0007669"/>
    <property type="project" value="TreeGrafter"/>
</dbReference>
<dbReference type="Pfam" id="PF02322">
    <property type="entry name" value="Cyt_bd_oxida_II"/>
    <property type="match status" value="1"/>
</dbReference>
<dbReference type="Proteomes" id="UP000286235">
    <property type="component" value="Unassembled WGS sequence"/>
</dbReference>
<keyword evidence="13" id="KW-0560">Oxidoreductase</keyword>
<dbReference type="EMBL" id="AZRV01000023">
    <property type="protein sequence ID" value="RKO62298.1"/>
    <property type="molecule type" value="Genomic_DNA"/>
</dbReference>
<feature type="transmembrane region" description="Helical" evidence="12">
    <location>
        <begin position="217"/>
        <end position="235"/>
    </location>
</feature>
<feature type="transmembrane region" description="Helical" evidence="12">
    <location>
        <begin position="24"/>
        <end position="54"/>
    </location>
</feature>